<sequence>MSPASQSQRPETTTPTAWVGVVGNRSPIGRISGRFFTLRSLIFNRFDLEALRENDDRRTVDWLNLNQA</sequence>
<protein>
    <submittedName>
        <fullName evidence="4">Uncharacterized protein</fullName>
    </submittedName>
</protein>
<dbReference type="EMBL" id="LN899822">
    <property type="protein sequence ID" value="CUV59850.1"/>
    <property type="molecule type" value="Genomic_DNA"/>
</dbReference>
<name>A0A0S4X7J2_RALSL</name>
<dbReference type="EMBL" id="LN899825">
    <property type="protein sequence ID" value="CUV36016.1"/>
    <property type="molecule type" value="Genomic_DNA"/>
</dbReference>
<evidence type="ECO:0000313" key="1">
    <source>
        <dbReference type="EMBL" id="CUV22576.1"/>
    </source>
</evidence>
<dbReference type="AlphaFoldDB" id="A0A0S4X7J2"/>
<dbReference type="EMBL" id="LN899823">
    <property type="protein sequence ID" value="CUV22576.1"/>
    <property type="molecule type" value="Genomic_DNA"/>
</dbReference>
<accession>A0A0S4X7J2</accession>
<gene>
    <name evidence="4" type="ORF">RD1301_v1_610002</name>
    <name evidence="1" type="ORF">RUN1744_v1_210015</name>
    <name evidence="2" type="ORF">TD1301_v1_1800002</name>
    <name evidence="3" type="ORF">TF3108_v1_1170015</name>
</gene>
<evidence type="ECO:0000313" key="3">
    <source>
        <dbReference type="EMBL" id="CUV42358.1"/>
    </source>
</evidence>
<evidence type="ECO:0000313" key="2">
    <source>
        <dbReference type="EMBL" id="CUV36016.1"/>
    </source>
</evidence>
<reference evidence="4" key="1">
    <citation type="submission" date="2015-10" db="EMBL/GenBank/DDBJ databases">
        <authorList>
            <person name="Gilbert D.G."/>
        </authorList>
    </citation>
    <scope>NUCLEOTIDE SEQUENCE</scope>
    <source>
        <strain evidence="4">Phyl III-seqv23</strain>
    </source>
</reference>
<dbReference type="EMBL" id="LN899826">
    <property type="protein sequence ID" value="CUV42358.1"/>
    <property type="molecule type" value="Genomic_DNA"/>
</dbReference>
<proteinExistence type="predicted"/>
<organism evidence="4">
    <name type="scientific">Ralstonia solanacearum</name>
    <name type="common">Pseudomonas solanacearum</name>
    <dbReference type="NCBI Taxonomy" id="305"/>
    <lineage>
        <taxon>Bacteria</taxon>
        <taxon>Pseudomonadati</taxon>
        <taxon>Pseudomonadota</taxon>
        <taxon>Betaproteobacteria</taxon>
        <taxon>Burkholderiales</taxon>
        <taxon>Burkholderiaceae</taxon>
        <taxon>Ralstonia</taxon>
        <taxon>Ralstonia solanacearum species complex</taxon>
    </lineage>
</organism>
<evidence type="ECO:0000313" key="4">
    <source>
        <dbReference type="EMBL" id="CUV59850.1"/>
    </source>
</evidence>